<gene>
    <name evidence="2" type="ORF">ACFQIC_10445</name>
</gene>
<evidence type="ECO:0008006" key="4">
    <source>
        <dbReference type="Google" id="ProtNLM"/>
    </source>
</evidence>
<keyword evidence="1" id="KW-0472">Membrane</keyword>
<organism evidence="2 3">
    <name type="scientific">Halobacillus seohaensis</name>
    <dbReference type="NCBI Taxonomy" id="447421"/>
    <lineage>
        <taxon>Bacteria</taxon>
        <taxon>Bacillati</taxon>
        <taxon>Bacillota</taxon>
        <taxon>Bacilli</taxon>
        <taxon>Bacillales</taxon>
        <taxon>Bacillaceae</taxon>
        <taxon>Halobacillus</taxon>
    </lineage>
</organism>
<dbReference type="Proteomes" id="UP001596410">
    <property type="component" value="Unassembled WGS sequence"/>
</dbReference>
<keyword evidence="3" id="KW-1185">Reference proteome</keyword>
<name>A0ABW2EJ22_9BACI</name>
<accession>A0ABW2EJ22</accession>
<proteinExistence type="predicted"/>
<reference evidence="3" key="1">
    <citation type="journal article" date="2019" name="Int. J. Syst. Evol. Microbiol.">
        <title>The Global Catalogue of Microorganisms (GCM) 10K type strain sequencing project: providing services to taxonomists for standard genome sequencing and annotation.</title>
        <authorList>
            <consortium name="The Broad Institute Genomics Platform"/>
            <consortium name="The Broad Institute Genome Sequencing Center for Infectious Disease"/>
            <person name="Wu L."/>
            <person name="Ma J."/>
        </authorList>
    </citation>
    <scope>NUCLEOTIDE SEQUENCE [LARGE SCALE GENOMIC DNA]</scope>
    <source>
        <strain evidence="3">CGMCC 4.1621</strain>
    </source>
</reference>
<sequence>MLKAHPFNWIATIVVIVAIGIWLFISFGYIHEEHLTEATIEEKSHNEDSYYITVDGEKILVEDTNLWMVLEEEKEYEITYEWYATKQPTVVNINQPHDEDSVGGGH</sequence>
<evidence type="ECO:0000256" key="1">
    <source>
        <dbReference type="SAM" id="Phobius"/>
    </source>
</evidence>
<keyword evidence="1" id="KW-0812">Transmembrane</keyword>
<feature type="transmembrane region" description="Helical" evidence="1">
    <location>
        <begin position="7"/>
        <end position="30"/>
    </location>
</feature>
<comment type="caution">
    <text evidence="2">The sequence shown here is derived from an EMBL/GenBank/DDBJ whole genome shotgun (WGS) entry which is preliminary data.</text>
</comment>
<evidence type="ECO:0000313" key="3">
    <source>
        <dbReference type="Proteomes" id="UP001596410"/>
    </source>
</evidence>
<dbReference type="RefSeq" id="WP_204708207.1">
    <property type="nucleotide sequence ID" value="NZ_JBHSZV010000025.1"/>
</dbReference>
<evidence type="ECO:0000313" key="2">
    <source>
        <dbReference type="EMBL" id="MFC7062277.1"/>
    </source>
</evidence>
<protein>
    <recommendedName>
        <fullName evidence="4">DUF3139 domain-containing protein</fullName>
    </recommendedName>
</protein>
<dbReference type="EMBL" id="JBHSZV010000025">
    <property type="protein sequence ID" value="MFC7062277.1"/>
    <property type="molecule type" value="Genomic_DNA"/>
</dbReference>
<keyword evidence="1" id="KW-1133">Transmembrane helix</keyword>